<evidence type="ECO:0000313" key="1">
    <source>
        <dbReference type="EMBL" id="KAJ2970698.1"/>
    </source>
</evidence>
<organism evidence="1 2">
    <name type="scientific">Trametes sanguinea</name>
    <dbReference type="NCBI Taxonomy" id="158606"/>
    <lineage>
        <taxon>Eukaryota</taxon>
        <taxon>Fungi</taxon>
        <taxon>Dikarya</taxon>
        <taxon>Basidiomycota</taxon>
        <taxon>Agaricomycotina</taxon>
        <taxon>Agaricomycetes</taxon>
        <taxon>Polyporales</taxon>
        <taxon>Polyporaceae</taxon>
        <taxon>Trametes</taxon>
    </lineage>
</organism>
<protein>
    <submittedName>
        <fullName evidence="1">Uncharacterized protein</fullName>
    </submittedName>
</protein>
<name>A0ACC1MWX5_9APHY</name>
<gene>
    <name evidence="1" type="ORF">NUW54_g12673</name>
</gene>
<sequence>MGNRHNISPKKRRLTTGIEDSLQRARNAKKSRTMLVNDENTPPGVAGQSESLHATSSCLSPRSPGHVHETLSTAVLREKSRELEEHLSRLKKEQAATKG</sequence>
<dbReference type="EMBL" id="JANSHE010005499">
    <property type="protein sequence ID" value="KAJ2970698.1"/>
    <property type="molecule type" value="Genomic_DNA"/>
</dbReference>
<dbReference type="Proteomes" id="UP001144978">
    <property type="component" value="Unassembled WGS sequence"/>
</dbReference>
<reference evidence="1" key="1">
    <citation type="submission" date="2022-08" db="EMBL/GenBank/DDBJ databases">
        <title>Genome Sequence of Pycnoporus sanguineus.</title>
        <authorList>
            <person name="Buettner E."/>
        </authorList>
    </citation>
    <scope>NUCLEOTIDE SEQUENCE</scope>
    <source>
        <strain evidence="1">CG-C14</strain>
    </source>
</reference>
<keyword evidence="2" id="KW-1185">Reference proteome</keyword>
<accession>A0ACC1MWX5</accession>
<evidence type="ECO:0000313" key="2">
    <source>
        <dbReference type="Proteomes" id="UP001144978"/>
    </source>
</evidence>
<proteinExistence type="predicted"/>
<comment type="caution">
    <text evidence="1">The sequence shown here is derived from an EMBL/GenBank/DDBJ whole genome shotgun (WGS) entry which is preliminary data.</text>
</comment>